<evidence type="ECO:0000313" key="6">
    <source>
        <dbReference type="EMBL" id="MDW5596899.1"/>
    </source>
</evidence>
<comment type="caution">
    <text evidence="6">The sequence shown here is derived from an EMBL/GenBank/DDBJ whole genome shotgun (WGS) entry which is preliminary data.</text>
</comment>
<feature type="chain" id="PRO_5045292537" evidence="4">
    <location>
        <begin position="29"/>
        <end position="343"/>
    </location>
</feature>
<evidence type="ECO:0000256" key="3">
    <source>
        <dbReference type="ARBA" id="ARBA00022729"/>
    </source>
</evidence>
<evidence type="ECO:0000259" key="5">
    <source>
        <dbReference type="Pfam" id="PF09084"/>
    </source>
</evidence>
<comment type="subcellular location">
    <subcellularLocation>
        <location evidence="1">Periplasm</location>
    </subcellularLocation>
</comment>
<dbReference type="Pfam" id="PF09084">
    <property type="entry name" value="NMT1"/>
    <property type="match status" value="1"/>
</dbReference>
<accession>A0ABU4HXW3</accession>
<evidence type="ECO:0000256" key="2">
    <source>
        <dbReference type="ARBA" id="ARBA00010742"/>
    </source>
</evidence>
<dbReference type="SUPFAM" id="SSF53850">
    <property type="entry name" value="Periplasmic binding protein-like II"/>
    <property type="match status" value="1"/>
</dbReference>
<evidence type="ECO:0000256" key="1">
    <source>
        <dbReference type="ARBA" id="ARBA00004418"/>
    </source>
</evidence>
<dbReference type="Proteomes" id="UP001284601">
    <property type="component" value="Unassembled WGS sequence"/>
</dbReference>
<sequence length="343" mass="35728">MVGRSSRSARFARALALVAALFAALALAACGSSDSDDSTTASGGGAAATTDGGGDLTAVKMGVVPAATFAPVFVGLEQGIFRRHGIDLQIEVGGLAPTVFPRILKNQLQLGANTWGTLVTAREQGLPLTGIAPVDHGGSTPEDDYQGIIAKPGGVRTLAELEGKTVAVPTLKSFTDSQVRSVLKEAGVDVDSVRFIAIPFPDVPAALKAGRVDAAGVVEPFFSQAKADGGTPLASLSREQLMGAIVAAEKFVEDDADTVREFQEAWAETLRYATDNPDAVRAALTRGLRIPEAVASRMTLPIWQETTDEAKVQEIADMMLDVGAISEPIDARSMITPFPLPAS</sequence>
<dbReference type="PANTHER" id="PTHR30024">
    <property type="entry name" value="ALIPHATIC SULFONATES-BINDING PROTEIN-RELATED"/>
    <property type="match status" value="1"/>
</dbReference>
<organism evidence="6 7">
    <name type="scientific">Conexibacter stalactiti</name>
    <dbReference type="NCBI Taxonomy" id="1940611"/>
    <lineage>
        <taxon>Bacteria</taxon>
        <taxon>Bacillati</taxon>
        <taxon>Actinomycetota</taxon>
        <taxon>Thermoleophilia</taxon>
        <taxon>Solirubrobacterales</taxon>
        <taxon>Conexibacteraceae</taxon>
        <taxon>Conexibacter</taxon>
    </lineage>
</organism>
<evidence type="ECO:0000256" key="4">
    <source>
        <dbReference type="SAM" id="SignalP"/>
    </source>
</evidence>
<dbReference type="InterPro" id="IPR015168">
    <property type="entry name" value="SsuA/THI5"/>
</dbReference>
<gene>
    <name evidence="6" type="ORF">R7226_21305</name>
</gene>
<comment type="similarity">
    <text evidence="2">Belongs to the bacterial solute-binding protein SsuA/TauA family.</text>
</comment>
<name>A0ABU4HXW3_9ACTN</name>
<dbReference type="PROSITE" id="PS51257">
    <property type="entry name" value="PROKAR_LIPOPROTEIN"/>
    <property type="match status" value="1"/>
</dbReference>
<feature type="signal peptide" evidence="4">
    <location>
        <begin position="1"/>
        <end position="28"/>
    </location>
</feature>
<reference evidence="7" key="1">
    <citation type="submission" date="2023-07" db="EMBL/GenBank/DDBJ databases">
        <title>Conexibacter stalactiti sp. nov., isolated from stalactites in a lava cave and emended description of the genus Conexibacter.</title>
        <authorList>
            <person name="Lee S.D."/>
        </authorList>
    </citation>
    <scope>NUCLEOTIDE SEQUENCE [LARGE SCALE GENOMIC DNA]</scope>
    <source>
        <strain evidence="7">KCTC 39840</strain>
    </source>
</reference>
<keyword evidence="7" id="KW-1185">Reference proteome</keyword>
<dbReference type="PANTHER" id="PTHR30024:SF47">
    <property type="entry name" value="TAURINE-BINDING PERIPLASMIC PROTEIN"/>
    <property type="match status" value="1"/>
</dbReference>
<feature type="domain" description="SsuA/THI5-like" evidence="5">
    <location>
        <begin position="68"/>
        <end position="279"/>
    </location>
</feature>
<dbReference type="EMBL" id="JAWSTH010000068">
    <property type="protein sequence ID" value="MDW5596899.1"/>
    <property type="molecule type" value="Genomic_DNA"/>
</dbReference>
<dbReference type="RefSeq" id="WP_318599336.1">
    <property type="nucleotide sequence ID" value="NZ_JAWSTH010000068.1"/>
</dbReference>
<protein>
    <submittedName>
        <fullName evidence="6">ABC transporter substrate-binding protein</fullName>
    </submittedName>
</protein>
<proteinExistence type="inferred from homology"/>
<reference evidence="6 7" key="2">
    <citation type="submission" date="2023-10" db="EMBL/GenBank/DDBJ databases">
        <authorList>
            <person name="Han X.F."/>
        </authorList>
    </citation>
    <scope>NUCLEOTIDE SEQUENCE [LARGE SCALE GENOMIC DNA]</scope>
    <source>
        <strain evidence="6 7">KCTC 39840</strain>
    </source>
</reference>
<dbReference type="Gene3D" id="3.40.190.10">
    <property type="entry name" value="Periplasmic binding protein-like II"/>
    <property type="match status" value="2"/>
</dbReference>
<evidence type="ECO:0000313" key="7">
    <source>
        <dbReference type="Proteomes" id="UP001284601"/>
    </source>
</evidence>
<keyword evidence="3 4" id="KW-0732">Signal</keyword>